<dbReference type="InterPro" id="IPR037066">
    <property type="entry name" value="Plug_dom_sf"/>
</dbReference>
<feature type="chain" id="PRO_5009910941" evidence="12">
    <location>
        <begin position="21"/>
        <end position="725"/>
    </location>
</feature>
<evidence type="ECO:0000256" key="1">
    <source>
        <dbReference type="ARBA" id="ARBA00004571"/>
    </source>
</evidence>
<dbReference type="PANTHER" id="PTHR30069">
    <property type="entry name" value="TONB-DEPENDENT OUTER MEMBRANE RECEPTOR"/>
    <property type="match status" value="1"/>
</dbReference>
<dbReference type="SUPFAM" id="SSF49464">
    <property type="entry name" value="Carboxypeptidase regulatory domain-like"/>
    <property type="match status" value="1"/>
</dbReference>
<keyword evidence="9 10" id="KW-0998">Cell outer membrane</keyword>
<accession>A0A1M5HY53</accession>
<evidence type="ECO:0000256" key="2">
    <source>
        <dbReference type="ARBA" id="ARBA00022448"/>
    </source>
</evidence>
<dbReference type="GO" id="GO:0044718">
    <property type="term" value="P:siderophore transmembrane transport"/>
    <property type="evidence" value="ECO:0007669"/>
    <property type="project" value="TreeGrafter"/>
</dbReference>
<name>A0A1M5HY53_9BACT</name>
<evidence type="ECO:0000259" key="13">
    <source>
        <dbReference type="Pfam" id="PF00593"/>
    </source>
</evidence>
<dbReference type="Gene3D" id="2.40.170.20">
    <property type="entry name" value="TonB-dependent receptor, beta-barrel domain"/>
    <property type="match status" value="1"/>
</dbReference>
<evidence type="ECO:0000259" key="14">
    <source>
        <dbReference type="Pfam" id="PF07715"/>
    </source>
</evidence>
<feature type="signal peptide" evidence="12">
    <location>
        <begin position="1"/>
        <end position="20"/>
    </location>
</feature>
<dbReference type="OrthoDB" id="9760333at2"/>
<dbReference type="InterPro" id="IPR008969">
    <property type="entry name" value="CarboxyPept-like_regulatory"/>
</dbReference>
<dbReference type="GO" id="GO:0015344">
    <property type="term" value="F:siderophore uptake transmembrane transporter activity"/>
    <property type="evidence" value="ECO:0007669"/>
    <property type="project" value="TreeGrafter"/>
</dbReference>
<dbReference type="Proteomes" id="UP000184480">
    <property type="component" value="Unassembled WGS sequence"/>
</dbReference>
<evidence type="ECO:0000256" key="10">
    <source>
        <dbReference type="PROSITE-ProRule" id="PRU01360"/>
    </source>
</evidence>
<dbReference type="InterPro" id="IPR036942">
    <property type="entry name" value="Beta-barrel_TonB_sf"/>
</dbReference>
<dbReference type="RefSeq" id="WP_062182618.1">
    <property type="nucleotide sequence ID" value="NZ_BBXL01000018.1"/>
</dbReference>
<dbReference type="InterPro" id="IPR000531">
    <property type="entry name" value="Beta-barrel_TonB"/>
</dbReference>
<dbReference type="Pfam" id="PF13715">
    <property type="entry name" value="CarbopepD_reg_2"/>
    <property type="match status" value="1"/>
</dbReference>
<feature type="domain" description="TonB-dependent receptor plug" evidence="14">
    <location>
        <begin position="121"/>
        <end position="228"/>
    </location>
</feature>
<dbReference type="Pfam" id="PF07715">
    <property type="entry name" value="Plug"/>
    <property type="match status" value="1"/>
</dbReference>
<evidence type="ECO:0000313" key="15">
    <source>
        <dbReference type="EMBL" id="SHG20803.1"/>
    </source>
</evidence>
<dbReference type="PANTHER" id="PTHR30069:SF29">
    <property type="entry name" value="HEMOGLOBIN AND HEMOGLOBIN-HAPTOGLOBIN-BINDING PROTEIN 1-RELATED"/>
    <property type="match status" value="1"/>
</dbReference>
<dbReference type="Gene3D" id="2.60.40.1120">
    <property type="entry name" value="Carboxypeptidase-like, regulatory domain"/>
    <property type="match status" value="1"/>
</dbReference>
<proteinExistence type="inferred from homology"/>
<keyword evidence="16" id="KW-1185">Reference proteome</keyword>
<keyword evidence="3 10" id="KW-1134">Transmembrane beta strand</keyword>
<keyword evidence="4 10" id="KW-0812">Transmembrane</keyword>
<keyword evidence="7 10" id="KW-0472">Membrane</keyword>
<keyword evidence="8" id="KW-0675">Receptor</keyword>
<evidence type="ECO:0000256" key="5">
    <source>
        <dbReference type="ARBA" id="ARBA00022729"/>
    </source>
</evidence>
<sequence length="725" mass="82268">MKTKIILMLFLAFSLPNIFAQNTLKVKLIDCETKEPLIGANVVLQNTTNGVSSDTEGLAVLSNIPNGNQKIEITYMGYEKTIKEFTFPLAYDEAIVIKVEPDEETLQEVVVSSTRGTRTFKDIPTRIEFINTEELGEKGVMKPGDIRMLLNESTGIMTQQTSAISGNSSIRIQGLDGRYTQILKDGFPVFSGAASGLGLLQTPPLDLKQVEIIKGSSSTLYGGGAIAGLINLISKTPEKERDFSIHLNGTTGKGLDVNSFFGQKFNKVGTTVFASYNRNWAYDPSNVGFTAIPKFDRFVLNPKLFLYLSENTDFNFGINSTIENRLGGDIKYVEGKGDDEHSYYERNKTQRHSSQLSFEHRFDKQNKLNVKNSVTYFTRKIEIPDFKFDGDQLSSFSEVSYIHTKEKTEWVAGANVWTDKFTEKKLTDFPLRDYNMTTLGLFVQNNTKVTDWMSLESGLRTDYVTDYRFVVLPRISSNFKITDKFSSRVGGGFGYKAPTIFSEDSERIQFQNVLPIDDDKNKLEKSYGANVDFTYKTGLFGDQVFLSINQLFFYTYLKNPLELQAAENNHWQFNNIDGHVDSKGAETNMKLKYKDFGLLLGYTYTDANVKEDGRSYQKTLTPKHKVNSVLMYEVEDKWKIGLEAYYTGKQKLNDGKTGQDYLICGLMMQRIWEKFSIYANFENFTDRRQTRFDTIHTGSITKPEFRDIYAPLDGFVINAGIIIKL</sequence>
<gene>
    <name evidence="15" type="ORF">SAMN05444362_11781</name>
</gene>
<evidence type="ECO:0000313" key="16">
    <source>
        <dbReference type="Proteomes" id="UP000184480"/>
    </source>
</evidence>
<dbReference type="GO" id="GO:0009279">
    <property type="term" value="C:cell outer membrane"/>
    <property type="evidence" value="ECO:0007669"/>
    <property type="project" value="UniProtKB-SubCell"/>
</dbReference>
<dbReference type="SUPFAM" id="SSF56935">
    <property type="entry name" value="Porins"/>
    <property type="match status" value="1"/>
</dbReference>
<dbReference type="AlphaFoldDB" id="A0A1M5HY53"/>
<keyword evidence="6 11" id="KW-0798">TonB box</keyword>
<keyword evidence="5 12" id="KW-0732">Signal</keyword>
<dbReference type="Pfam" id="PF00593">
    <property type="entry name" value="TonB_dep_Rec_b-barrel"/>
    <property type="match status" value="1"/>
</dbReference>
<dbReference type="InterPro" id="IPR012910">
    <property type="entry name" value="Plug_dom"/>
</dbReference>
<dbReference type="InterPro" id="IPR039426">
    <property type="entry name" value="TonB-dep_rcpt-like"/>
</dbReference>
<comment type="similarity">
    <text evidence="10 11">Belongs to the TonB-dependent receptor family.</text>
</comment>
<evidence type="ECO:0000256" key="7">
    <source>
        <dbReference type="ARBA" id="ARBA00023136"/>
    </source>
</evidence>
<organism evidence="15 16">
    <name type="scientific">Dysgonomonas macrotermitis</name>
    <dbReference type="NCBI Taxonomy" id="1346286"/>
    <lineage>
        <taxon>Bacteria</taxon>
        <taxon>Pseudomonadati</taxon>
        <taxon>Bacteroidota</taxon>
        <taxon>Bacteroidia</taxon>
        <taxon>Bacteroidales</taxon>
        <taxon>Dysgonomonadaceae</taxon>
        <taxon>Dysgonomonas</taxon>
    </lineage>
</organism>
<keyword evidence="2 10" id="KW-0813">Transport</keyword>
<feature type="domain" description="TonB-dependent receptor-like beta-barrel" evidence="13">
    <location>
        <begin position="304"/>
        <end position="656"/>
    </location>
</feature>
<evidence type="ECO:0000256" key="3">
    <source>
        <dbReference type="ARBA" id="ARBA00022452"/>
    </source>
</evidence>
<evidence type="ECO:0000256" key="12">
    <source>
        <dbReference type="SAM" id="SignalP"/>
    </source>
</evidence>
<dbReference type="Gene3D" id="2.170.130.10">
    <property type="entry name" value="TonB-dependent receptor, plug domain"/>
    <property type="match status" value="1"/>
</dbReference>
<evidence type="ECO:0000256" key="8">
    <source>
        <dbReference type="ARBA" id="ARBA00023170"/>
    </source>
</evidence>
<comment type="subcellular location">
    <subcellularLocation>
        <location evidence="1 10">Cell outer membrane</location>
        <topology evidence="1 10">Multi-pass membrane protein</topology>
    </subcellularLocation>
</comment>
<dbReference type="EMBL" id="FQUC01000017">
    <property type="protein sequence ID" value="SHG20803.1"/>
    <property type="molecule type" value="Genomic_DNA"/>
</dbReference>
<evidence type="ECO:0000256" key="4">
    <source>
        <dbReference type="ARBA" id="ARBA00022692"/>
    </source>
</evidence>
<evidence type="ECO:0000256" key="9">
    <source>
        <dbReference type="ARBA" id="ARBA00023237"/>
    </source>
</evidence>
<evidence type="ECO:0000256" key="11">
    <source>
        <dbReference type="RuleBase" id="RU003357"/>
    </source>
</evidence>
<dbReference type="PROSITE" id="PS52016">
    <property type="entry name" value="TONB_DEPENDENT_REC_3"/>
    <property type="match status" value="1"/>
</dbReference>
<reference evidence="16" key="1">
    <citation type="submission" date="2016-11" db="EMBL/GenBank/DDBJ databases">
        <authorList>
            <person name="Varghese N."/>
            <person name="Submissions S."/>
        </authorList>
    </citation>
    <scope>NUCLEOTIDE SEQUENCE [LARGE SCALE GENOMIC DNA]</scope>
    <source>
        <strain evidence="16">DSM 27370</strain>
    </source>
</reference>
<evidence type="ECO:0000256" key="6">
    <source>
        <dbReference type="ARBA" id="ARBA00023077"/>
    </source>
</evidence>
<protein>
    <submittedName>
        <fullName evidence="15">Iron complex outermembrane recepter protein</fullName>
    </submittedName>
</protein>